<evidence type="ECO:0000313" key="2">
    <source>
        <dbReference type="EMBL" id="SEJ42424.1"/>
    </source>
</evidence>
<evidence type="ECO:0000256" key="1">
    <source>
        <dbReference type="SAM" id="Coils"/>
    </source>
</evidence>
<name>A0A1H6YRG6_9ACTN</name>
<feature type="coiled-coil region" evidence="1">
    <location>
        <begin position="285"/>
        <end position="319"/>
    </location>
</feature>
<dbReference type="AlphaFoldDB" id="A0A1H6YRG6"/>
<accession>A0A1H6YRG6</accession>
<evidence type="ECO:0000313" key="3">
    <source>
        <dbReference type="Proteomes" id="UP000198707"/>
    </source>
</evidence>
<dbReference type="EMBL" id="FNYV01000004">
    <property type="protein sequence ID" value="SEJ42424.1"/>
    <property type="molecule type" value="Genomic_DNA"/>
</dbReference>
<reference evidence="3" key="1">
    <citation type="submission" date="2016-10" db="EMBL/GenBank/DDBJ databases">
        <authorList>
            <person name="Varghese N."/>
            <person name="Submissions S."/>
        </authorList>
    </citation>
    <scope>NUCLEOTIDE SEQUENCE [LARGE SCALE GENOMIC DNA]</scope>
    <source>
        <strain evidence="3">CGMCC 4.7038</strain>
    </source>
</reference>
<gene>
    <name evidence="2" type="ORF">SAMN05443287_104308</name>
</gene>
<organism evidence="2 3">
    <name type="scientific">Micromonospora phaseoli</name>
    <dbReference type="NCBI Taxonomy" id="1144548"/>
    <lineage>
        <taxon>Bacteria</taxon>
        <taxon>Bacillati</taxon>
        <taxon>Actinomycetota</taxon>
        <taxon>Actinomycetes</taxon>
        <taxon>Micromonosporales</taxon>
        <taxon>Micromonosporaceae</taxon>
        <taxon>Micromonospora</taxon>
    </lineage>
</organism>
<protein>
    <submittedName>
        <fullName evidence="2">Uncharacterized protein</fullName>
    </submittedName>
</protein>
<keyword evidence="1" id="KW-0175">Coiled coil</keyword>
<sequence length="320" mass="35140">MSNGHVADDIEQRLGAAAEALREHEVTTRRVADLRARVDETATLLTALRTRSAGEEKDVARLEGLSLTRVLASLRGARNDMLAREQAEADAARYRVAEAAARLAALRREHEAAQVRLNQLAEAPTAYAAMLDEKERYLAGSGDPRGALLLELADRRGRLTGELREVGEARHAAHAAQEALMRVRRELDSASGWSTYDTFFGGGMVSSAIKHSRLDDAARAAAHADRCLAVLRTELADVDGMNLIAPRLAIGSLTRFVDVFLDNIFTDLAVRSRIKQAVQNVDQCAQLVREVRARLEQRADQARAALATIEAERHQLLNVR</sequence>
<dbReference type="Proteomes" id="UP000198707">
    <property type="component" value="Unassembled WGS sequence"/>
</dbReference>
<dbReference type="PANTHER" id="PTHR21974:SF2">
    <property type="entry name" value="RE15880P"/>
    <property type="match status" value="1"/>
</dbReference>
<dbReference type="STRING" id="1144548.SAMN05443287_104308"/>
<dbReference type="PANTHER" id="PTHR21974">
    <property type="entry name" value="RE15880P"/>
    <property type="match status" value="1"/>
</dbReference>
<feature type="coiled-coil region" evidence="1">
    <location>
        <begin position="89"/>
        <end position="123"/>
    </location>
</feature>
<keyword evidence="3" id="KW-1185">Reference proteome</keyword>
<proteinExistence type="predicted"/>